<feature type="domain" description="AT3G52170-like helix-turn-helix" evidence="2">
    <location>
        <begin position="63"/>
        <end position="112"/>
    </location>
</feature>
<comment type="caution">
    <text evidence="3">The sequence shown here is derived from an EMBL/GenBank/DDBJ whole genome shotgun (WGS) entry which is preliminary data.</text>
</comment>
<dbReference type="OrthoDB" id="1930826at2759"/>
<evidence type="ECO:0000313" key="4">
    <source>
        <dbReference type="Proteomes" id="UP001141806"/>
    </source>
</evidence>
<evidence type="ECO:0000259" key="2">
    <source>
        <dbReference type="Pfam" id="PF25896"/>
    </source>
</evidence>
<feature type="region of interest" description="Disordered" evidence="1">
    <location>
        <begin position="212"/>
        <end position="236"/>
    </location>
</feature>
<protein>
    <recommendedName>
        <fullName evidence="2">AT3G52170-like helix-turn-helix domain-containing protein</fullName>
    </recommendedName>
</protein>
<dbReference type="PANTHER" id="PTHR34568">
    <property type="entry name" value="RRM DOMAIN-CONTAINING PROTEIN"/>
    <property type="match status" value="1"/>
</dbReference>
<dbReference type="Proteomes" id="UP001141806">
    <property type="component" value="Unassembled WGS sequence"/>
</dbReference>
<feature type="compositionally biased region" description="Basic and acidic residues" evidence="1">
    <location>
        <begin position="121"/>
        <end position="132"/>
    </location>
</feature>
<feature type="region of interest" description="Disordered" evidence="1">
    <location>
        <begin position="112"/>
        <end position="154"/>
    </location>
</feature>
<dbReference type="InterPro" id="IPR058941">
    <property type="entry name" value="HTH_AT3G52170-like"/>
</dbReference>
<gene>
    <name evidence="3" type="ORF">NE237_006047</name>
</gene>
<name>A0A9Q0KLI2_9MAGN</name>
<dbReference type="AlphaFoldDB" id="A0A9Q0KLI2"/>
<sequence length="366" mass="41327">MQVARGVTLSSRNSTFRLADSKRVFTKIYDYVHGQNIQCHGRTSAAAVPSKASEPLRHQRRLSKDERRAMVITFVDKYRADNSGKFPTPTFAQKNLGGSYYALRQIIQELEYKSNSPPTNRTEESIPRKEVEAASQESLTEVEEDSESKMGCTSSEQLGMDENVQTMINTMKDGVSTTHFEAEEGPQVSTRFEEILSVENIKLKIEEVIHTHSEKHEDSEKEGNATKGLQDSNGPRGVVQETVEALDTDKFERDIIRKENEEDQLQNRSAIWRNLKSFADGFMNLWRKKSSLSLIDRIQPPDDLNPLAPKWRKFIFHKEQVFTSSSSCILDLCSTLCLVFHQGKESVHLPRGNVGGALSPDGTLES</sequence>
<reference evidence="3" key="1">
    <citation type="journal article" date="2023" name="Plant J.">
        <title>The genome of the king protea, Protea cynaroides.</title>
        <authorList>
            <person name="Chang J."/>
            <person name="Duong T.A."/>
            <person name="Schoeman C."/>
            <person name="Ma X."/>
            <person name="Roodt D."/>
            <person name="Barker N."/>
            <person name="Li Z."/>
            <person name="Van de Peer Y."/>
            <person name="Mizrachi E."/>
        </authorList>
    </citation>
    <scope>NUCLEOTIDE SEQUENCE</scope>
    <source>
        <tissue evidence="3">Young leaves</tissue>
    </source>
</reference>
<dbReference type="EMBL" id="JAMYWD010000004">
    <property type="protein sequence ID" value="KAJ4972873.1"/>
    <property type="molecule type" value="Genomic_DNA"/>
</dbReference>
<organism evidence="3 4">
    <name type="scientific">Protea cynaroides</name>
    <dbReference type="NCBI Taxonomy" id="273540"/>
    <lineage>
        <taxon>Eukaryota</taxon>
        <taxon>Viridiplantae</taxon>
        <taxon>Streptophyta</taxon>
        <taxon>Embryophyta</taxon>
        <taxon>Tracheophyta</taxon>
        <taxon>Spermatophyta</taxon>
        <taxon>Magnoliopsida</taxon>
        <taxon>Proteales</taxon>
        <taxon>Proteaceae</taxon>
        <taxon>Protea</taxon>
    </lineage>
</organism>
<dbReference type="PANTHER" id="PTHR34568:SF4">
    <property type="entry name" value="OS02G0638000 PROTEIN"/>
    <property type="match status" value="1"/>
</dbReference>
<dbReference type="Pfam" id="PF25896">
    <property type="entry name" value="HTH_AT3G52170"/>
    <property type="match status" value="1"/>
</dbReference>
<accession>A0A9Q0KLI2</accession>
<dbReference type="InterPro" id="IPR058942">
    <property type="entry name" value="AT3G52170-like"/>
</dbReference>
<keyword evidence="4" id="KW-1185">Reference proteome</keyword>
<evidence type="ECO:0000313" key="3">
    <source>
        <dbReference type="EMBL" id="KAJ4972873.1"/>
    </source>
</evidence>
<feature type="compositionally biased region" description="Basic and acidic residues" evidence="1">
    <location>
        <begin position="212"/>
        <end position="224"/>
    </location>
</feature>
<evidence type="ECO:0000256" key="1">
    <source>
        <dbReference type="SAM" id="MobiDB-lite"/>
    </source>
</evidence>
<proteinExistence type="predicted"/>